<evidence type="ECO:0000313" key="2">
    <source>
        <dbReference type="Proteomes" id="UP000622533"/>
    </source>
</evidence>
<dbReference type="RefSeq" id="WP_193925594.1">
    <property type="nucleotide sequence ID" value="NZ_JADEXS020000001.1"/>
</dbReference>
<gene>
    <name evidence="1" type="ORF">IQ276_36760</name>
</gene>
<dbReference type="EMBL" id="JADEXS010001056">
    <property type="protein sequence ID" value="MBE9027777.1"/>
    <property type="molecule type" value="Genomic_DNA"/>
</dbReference>
<keyword evidence="2" id="KW-1185">Reference proteome</keyword>
<sequence>MQQPNQQDKDKFISPHSRYYGQVKPEKLVFNANLQEFAQKVVIITSLESNGKLSANEAYKQIKLLWKQLKRSKKQLLNSNDPPASL</sequence>
<comment type="caution">
    <text evidence="1">The sequence shown here is derived from an EMBL/GenBank/DDBJ whole genome shotgun (WGS) entry which is preliminary data.</text>
</comment>
<evidence type="ECO:0008006" key="3">
    <source>
        <dbReference type="Google" id="ProtNLM"/>
    </source>
</evidence>
<reference evidence="1" key="1">
    <citation type="submission" date="2020-10" db="EMBL/GenBank/DDBJ databases">
        <authorList>
            <person name="Castelo-Branco R."/>
            <person name="Eusebio N."/>
            <person name="Adriana R."/>
            <person name="Vieira A."/>
            <person name="Brugerolle De Fraissinette N."/>
            <person name="Rezende De Castro R."/>
            <person name="Schneider M.P."/>
            <person name="Vasconcelos V."/>
            <person name="Leao P.N."/>
        </authorList>
    </citation>
    <scope>NUCLEOTIDE SEQUENCE</scope>
    <source>
        <strain evidence="1">LEGE 12446</strain>
    </source>
</reference>
<dbReference type="AlphaFoldDB" id="A0A8J6ZUL5"/>
<dbReference type="InterPro" id="IPR055643">
    <property type="entry name" value="DUF7219"/>
</dbReference>
<name>A0A8J6ZUL5_DESMC</name>
<dbReference type="Pfam" id="PF23856">
    <property type="entry name" value="DUF7219"/>
    <property type="match status" value="1"/>
</dbReference>
<evidence type="ECO:0000313" key="1">
    <source>
        <dbReference type="EMBL" id="MBE9027777.1"/>
    </source>
</evidence>
<proteinExistence type="predicted"/>
<protein>
    <recommendedName>
        <fullName evidence="3">Isopropylmalate/homocitrate/citramalate synthase</fullName>
    </recommendedName>
</protein>
<dbReference type="Proteomes" id="UP000622533">
    <property type="component" value="Unassembled WGS sequence"/>
</dbReference>
<accession>A0A8J6ZUL5</accession>
<organism evidence="1 2">
    <name type="scientific">Desmonostoc muscorum LEGE 12446</name>
    <dbReference type="NCBI Taxonomy" id="1828758"/>
    <lineage>
        <taxon>Bacteria</taxon>
        <taxon>Bacillati</taxon>
        <taxon>Cyanobacteriota</taxon>
        <taxon>Cyanophyceae</taxon>
        <taxon>Nostocales</taxon>
        <taxon>Nostocaceae</taxon>
        <taxon>Desmonostoc</taxon>
    </lineage>
</organism>